<dbReference type="EMBL" id="BARV01034947">
    <property type="protein sequence ID" value="GAI52170.1"/>
    <property type="molecule type" value="Genomic_DNA"/>
</dbReference>
<dbReference type="GO" id="GO:0005524">
    <property type="term" value="F:ATP binding"/>
    <property type="evidence" value="ECO:0007669"/>
    <property type="project" value="UniProtKB-KW"/>
</dbReference>
<dbReference type="GO" id="GO:0005829">
    <property type="term" value="C:cytosol"/>
    <property type="evidence" value="ECO:0007669"/>
    <property type="project" value="TreeGrafter"/>
</dbReference>
<dbReference type="InterPro" id="IPR050625">
    <property type="entry name" value="ParA/MinD_ATPase"/>
</dbReference>
<dbReference type="GO" id="GO:0016887">
    <property type="term" value="F:ATP hydrolysis activity"/>
    <property type="evidence" value="ECO:0007669"/>
    <property type="project" value="TreeGrafter"/>
</dbReference>
<evidence type="ECO:0000256" key="1">
    <source>
        <dbReference type="ARBA" id="ARBA00022741"/>
    </source>
</evidence>
<organism evidence="4">
    <name type="scientific">marine sediment metagenome</name>
    <dbReference type="NCBI Taxonomy" id="412755"/>
    <lineage>
        <taxon>unclassified sequences</taxon>
        <taxon>metagenomes</taxon>
        <taxon>ecological metagenomes</taxon>
    </lineage>
</organism>
<keyword evidence="1" id="KW-0547">Nucleotide-binding</keyword>
<dbReference type="SUPFAM" id="SSF52540">
    <property type="entry name" value="P-loop containing nucleoside triphosphate hydrolases"/>
    <property type="match status" value="1"/>
</dbReference>
<dbReference type="PANTHER" id="PTHR43384">
    <property type="entry name" value="SEPTUM SITE-DETERMINING PROTEIN MIND HOMOLOG, CHLOROPLASTIC-RELATED"/>
    <property type="match status" value="1"/>
</dbReference>
<sequence>MSEEVQISEDNQDIIYILQETTDKKVWTFAGGKGGTGKTAMTANIGVAMATMGYRIIVVDADLGGANLHTILNIKRPKLTLTDFINRRVNNLNDILLPTPSENLRLISGGSDMVGLANIPYQSKLRLQRHLELLEADYILLDLG</sequence>
<gene>
    <name evidence="4" type="ORF">S06H3_54604</name>
</gene>
<name>X1QMF2_9ZZZZ</name>
<accession>X1QMF2</accession>
<dbReference type="Gene3D" id="3.40.50.300">
    <property type="entry name" value="P-loop containing nucleotide triphosphate hydrolases"/>
    <property type="match status" value="1"/>
</dbReference>
<dbReference type="InterPro" id="IPR027417">
    <property type="entry name" value="P-loop_NTPase"/>
</dbReference>
<dbReference type="PANTHER" id="PTHR43384:SF6">
    <property type="entry name" value="SEPTUM SITE-DETERMINING PROTEIN MIND HOMOLOG, CHLOROPLASTIC"/>
    <property type="match status" value="1"/>
</dbReference>
<protein>
    <recommendedName>
        <fullName evidence="3">CobQ/CobB/MinD/ParA nucleotide binding domain-containing protein</fullName>
    </recommendedName>
</protein>
<dbReference type="GO" id="GO:0009898">
    <property type="term" value="C:cytoplasmic side of plasma membrane"/>
    <property type="evidence" value="ECO:0007669"/>
    <property type="project" value="TreeGrafter"/>
</dbReference>
<evidence type="ECO:0000256" key="2">
    <source>
        <dbReference type="ARBA" id="ARBA00022840"/>
    </source>
</evidence>
<proteinExistence type="predicted"/>
<reference evidence="4" key="1">
    <citation type="journal article" date="2014" name="Front. Microbiol.">
        <title>High frequency of phylogenetically diverse reductive dehalogenase-homologous genes in deep subseafloor sedimentary metagenomes.</title>
        <authorList>
            <person name="Kawai M."/>
            <person name="Futagami T."/>
            <person name="Toyoda A."/>
            <person name="Takaki Y."/>
            <person name="Nishi S."/>
            <person name="Hori S."/>
            <person name="Arai W."/>
            <person name="Tsubouchi T."/>
            <person name="Morono Y."/>
            <person name="Uchiyama I."/>
            <person name="Ito T."/>
            <person name="Fujiyama A."/>
            <person name="Inagaki F."/>
            <person name="Takami H."/>
        </authorList>
    </citation>
    <scope>NUCLEOTIDE SEQUENCE</scope>
    <source>
        <strain evidence="4">Expedition CK06-06</strain>
    </source>
</reference>
<keyword evidence="2" id="KW-0067">ATP-binding</keyword>
<evidence type="ECO:0000259" key="3">
    <source>
        <dbReference type="Pfam" id="PF01656"/>
    </source>
</evidence>
<dbReference type="AlphaFoldDB" id="X1QMF2"/>
<comment type="caution">
    <text evidence="4">The sequence shown here is derived from an EMBL/GenBank/DDBJ whole genome shotgun (WGS) entry which is preliminary data.</text>
</comment>
<dbReference type="InterPro" id="IPR002586">
    <property type="entry name" value="CobQ/CobB/MinD/ParA_Nub-bd_dom"/>
</dbReference>
<dbReference type="Pfam" id="PF01656">
    <property type="entry name" value="CbiA"/>
    <property type="match status" value="1"/>
</dbReference>
<evidence type="ECO:0000313" key="4">
    <source>
        <dbReference type="EMBL" id="GAI52170.1"/>
    </source>
</evidence>
<dbReference type="GO" id="GO:0051782">
    <property type="term" value="P:negative regulation of cell division"/>
    <property type="evidence" value="ECO:0007669"/>
    <property type="project" value="TreeGrafter"/>
</dbReference>
<feature type="domain" description="CobQ/CobB/MinD/ParA nucleotide binding" evidence="3">
    <location>
        <begin position="28"/>
        <end position="73"/>
    </location>
</feature>
<feature type="non-terminal residue" evidence="4">
    <location>
        <position position="144"/>
    </location>
</feature>